<dbReference type="RefSeq" id="WP_344924557.1">
    <property type="nucleotide sequence ID" value="NZ_BAABCW010000002.1"/>
</dbReference>
<evidence type="ECO:0000256" key="2">
    <source>
        <dbReference type="ARBA" id="ARBA00023125"/>
    </source>
</evidence>
<protein>
    <recommendedName>
        <fullName evidence="5">HTH araC/xylS-type domain-containing protein</fullName>
    </recommendedName>
</protein>
<dbReference type="InterPro" id="IPR009057">
    <property type="entry name" value="Homeodomain-like_sf"/>
</dbReference>
<evidence type="ECO:0000256" key="3">
    <source>
        <dbReference type="ARBA" id="ARBA00023163"/>
    </source>
</evidence>
<dbReference type="PROSITE" id="PS01124">
    <property type="entry name" value="HTH_ARAC_FAMILY_2"/>
    <property type="match status" value="1"/>
</dbReference>
<keyword evidence="2" id="KW-0238">DNA-binding</keyword>
<comment type="caution">
    <text evidence="6">The sequence shown here is derived from an EMBL/GenBank/DDBJ whole genome shotgun (WGS) entry which is preliminary data.</text>
</comment>
<organism evidence="6 7">
    <name type="scientific">Aquimarina addita</name>
    <dbReference type="NCBI Taxonomy" id="870485"/>
    <lineage>
        <taxon>Bacteria</taxon>
        <taxon>Pseudomonadati</taxon>
        <taxon>Bacteroidota</taxon>
        <taxon>Flavobacteriia</taxon>
        <taxon>Flavobacteriales</taxon>
        <taxon>Flavobacteriaceae</taxon>
        <taxon>Aquimarina</taxon>
    </lineage>
</organism>
<dbReference type="Proteomes" id="UP001500459">
    <property type="component" value="Unassembled WGS sequence"/>
</dbReference>
<dbReference type="PANTHER" id="PTHR43280:SF2">
    <property type="entry name" value="HTH-TYPE TRANSCRIPTIONAL REGULATOR EXSA"/>
    <property type="match status" value="1"/>
</dbReference>
<evidence type="ECO:0000313" key="7">
    <source>
        <dbReference type="Proteomes" id="UP001500459"/>
    </source>
</evidence>
<keyword evidence="4" id="KW-1133">Transmembrane helix</keyword>
<reference evidence="7" key="1">
    <citation type="journal article" date="2019" name="Int. J. Syst. Evol. Microbiol.">
        <title>The Global Catalogue of Microorganisms (GCM) 10K type strain sequencing project: providing services to taxonomists for standard genome sequencing and annotation.</title>
        <authorList>
            <consortium name="The Broad Institute Genomics Platform"/>
            <consortium name="The Broad Institute Genome Sequencing Center for Infectious Disease"/>
            <person name="Wu L."/>
            <person name="Ma J."/>
        </authorList>
    </citation>
    <scope>NUCLEOTIDE SEQUENCE [LARGE SCALE GENOMIC DNA]</scope>
    <source>
        <strain evidence="7">JCM 17106</strain>
    </source>
</reference>
<evidence type="ECO:0000256" key="4">
    <source>
        <dbReference type="SAM" id="Phobius"/>
    </source>
</evidence>
<dbReference type="SUPFAM" id="SSF48452">
    <property type="entry name" value="TPR-like"/>
    <property type="match status" value="1"/>
</dbReference>
<feature type="transmembrane region" description="Helical" evidence="4">
    <location>
        <begin position="403"/>
        <end position="422"/>
    </location>
</feature>
<dbReference type="PANTHER" id="PTHR43280">
    <property type="entry name" value="ARAC-FAMILY TRANSCRIPTIONAL REGULATOR"/>
    <property type="match status" value="1"/>
</dbReference>
<keyword evidence="3" id="KW-0804">Transcription</keyword>
<sequence>MKLKITYRLLTSIFIRFIVLLIIFSAPSITAQQKDFVVPDSLQSLDYNTVYKNYRKTLRDTLSSIIYLQTCIKKATIEDDDIKLAEAYTMLSYYIKGESEKIEMLDHAIALSTDLDDSRYPFMAYSFKGSYYFRKGKFRAALDCYLKLLEKAEKKQNTEFVTITKHNIARIKIAIGKYEEALPLFKENFTHIITKHHADTIRYLNSIIPLAEAYRYNHQLDSASVYNFSAILRAVQKPSYYDRYYGRILINEGINLYFKEQYKNATDSINKGILILNKNNSEHQKVHVLGEFYLGKLHLLQQDNVVARSHFLRVDSLLQKEQIIPTEVRAGYEFLINEFRASNKKELQLEYINKLLRFDSIINKETSFVSSRLFKEFDTPLLLNDKELLINDLKGNNKNLNQLVFFLILLSIITIAFLYIQYVKRKTYQDKYEKLIVKDKPEETLQEKLPSDIGVADDIVEKILNRLALFEKNKHFLKKNINTTSLAKEIKTNTKYLSKVINHHKGKNFANYINDLRITYAVQQLKENQTLRNYTIQGIAEEMGFNTAESFSSAFKKSTGIKTSFFIKKLQS</sequence>
<keyword evidence="7" id="KW-1185">Reference proteome</keyword>
<dbReference type="SMART" id="SM00028">
    <property type="entry name" value="TPR"/>
    <property type="match status" value="2"/>
</dbReference>
<gene>
    <name evidence="6" type="ORF">GCM10022393_05510</name>
</gene>
<evidence type="ECO:0000259" key="5">
    <source>
        <dbReference type="PROSITE" id="PS01124"/>
    </source>
</evidence>
<keyword evidence="4" id="KW-0812">Transmembrane</keyword>
<dbReference type="SUPFAM" id="SSF46689">
    <property type="entry name" value="Homeodomain-like"/>
    <property type="match status" value="1"/>
</dbReference>
<dbReference type="InterPro" id="IPR019734">
    <property type="entry name" value="TPR_rpt"/>
</dbReference>
<dbReference type="SMART" id="SM00342">
    <property type="entry name" value="HTH_ARAC"/>
    <property type="match status" value="1"/>
</dbReference>
<accession>A0ABP7XA59</accession>
<dbReference type="Gene3D" id="1.10.10.60">
    <property type="entry name" value="Homeodomain-like"/>
    <property type="match status" value="2"/>
</dbReference>
<dbReference type="Gene3D" id="1.25.40.10">
    <property type="entry name" value="Tetratricopeptide repeat domain"/>
    <property type="match status" value="2"/>
</dbReference>
<name>A0ABP7XA59_9FLAO</name>
<evidence type="ECO:0000313" key="6">
    <source>
        <dbReference type="EMBL" id="GAA4109108.1"/>
    </source>
</evidence>
<keyword evidence="4" id="KW-0472">Membrane</keyword>
<dbReference type="EMBL" id="BAABCW010000002">
    <property type="protein sequence ID" value="GAA4109108.1"/>
    <property type="molecule type" value="Genomic_DNA"/>
</dbReference>
<dbReference type="Pfam" id="PF12833">
    <property type="entry name" value="HTH_18"/>
    <property type="match status" value="1"/>
</dbReference>
<keyword evidence="1" id="KW-0805">Transcription regulation</keyword>
<dbReference type="InterPro" id="IPR018060">
    <property type="entry name" value="HTH_AraC"/>
</dbReference>
<evidence type="ECO:0000256" key="1">
    <source>
        <dbReference type="ARBA" id="ARBA00023015"/>
    </source>
</evidence>
<feature type="domain" description="HTH araC/xylS-type" evidence="5">
    <location>
        <begin position="461"/>
        <end position="569"/>
    </location>
</feature>
<proteinExistence type="predicted"/>
<dbReference type="InterPro" id="IPR011990">
    <property type="entry name" value="TPR-like_helical_dom_sf"/>
</dbReference>